<dbReference type="InterPro" id="IPR037914">
    <property type="entry name" value="SpoVT-AbrB_sf"/>
</dbReference>
<protein>
    <submittedName>
        <fullName evidence="2">AbrB/MazE/SpoVT family DNA-binding domain-containing protein</fullName>
    </submittedName>
</protein>
<name>A0ABW4JGB9_9BACL</name>
<keyword evidence="3" id="KW-1185">Reference proteome</keyword>
<dbReference type="NCBIfam" id="TIGR01439">
    <property type="entry name" value="lp_hng_hel_AbrB"/>
    <property type="match status" value="1"/>
</dbReference>
<gene>
    <name evidence="2" type="ORF">ACFSB2_06700</name>
</gene>
<dbReference type="RefSeq" id="WP_377942264.1">
    <property type="nucleotide sequence ID" value="NZ_JBHUCX010000020.1"/>
</dbReference>
<dbReference type="GO" id="GO:0003677">
    <property type="term" value="F:DNA binding"/>
    <property type="evidence" value="ECO:0007669"/>
    <property type="project" value="UniProtKB-KW"/>
</dbReference>
<organism evidence="2 3">
    <name type="scientific">Alicyclobacillus fodiniaquatilis</name>
    <dbReference type="NCBI Taxonomy" id="1661150"/>
    <lineage>
        <taxon>Bacteria</taxon>
        <taxon>Bacillati</taxon>
        <taxon>Bacillota</taxon>
        <taxon>Bacilli</taxon>
        <taxon>Bacillales</taxon>
        <taxon>Alicyclobacillaceae</taxon>
        <taxon>Alicyclobacillus</taxon>
    </lineage>
</organism>
<evidence type="ECO:0000313" key="3">
    <source>
        <dbReference type="Proteomes" id="UP001597079"/>
    </source>
</evidence>
<dbReference type="Gene3D" id="2.10.260.10">
    <property type="match status" value="1"/>
</dbReference>
<dbReference type="SMART" id="SM00966">
    <property type="entry name" value="SpoVT_AbrB"/>
    <property type="match status" value="1"/>
</dbReference>
<keyword evidence="2" id="KW-0238">DNA-binding</keyword>
<dbReference type="EMBL" id="JBHUCX010000020">
    <property type="protein sequence ID" value="MFD1674393.1"/>
    <property type="molecule type" value="Genomic_DNA"/>
</dbReference>
<reference evidence="3" key="1">
    <citation type="journal article" date="2019" name="Int. J. Syst. Evol. Microbiol.">
        <title>The Global Catalogue of Microorganisms (GCM) 10K type strain sequencing project: providing services to taxonomists for standard genome sequencing and annotation.</title>
        <authorList>
            <consortium name="The Broad Institute Genomics Platform"/>
            <consortium name="The Broad Institute Genome Sequencing Center for Infectious Disease"/>
            <person name="Wu L."/>
            <person name="Ma J."/>
        </authorList>
    </citation>
    <scope>NUCLEOTIDE SEQUENCE [LARGE SCALE GENOMIC DNA]</scope>
    <source>
        <strain evidence="3">CGMCC 1.12286</strain>
    </source>
</reference>
<dbReference type="Proteomes" id="UP001597079">
    <property type="component" value="Unassembled WGS sequence"/>
</dbReference>
<evidence type="ECO:0000259" key="1">
    <source>
        <dbReference type="SMART" id="SM00966"/>
    </source>
</evidence>
<proteinExistence type="predicted"/>
<evidence type="ECO:0000313" key="2">
    <source>
        <dbReference type="EMBL" id="MFD1674393.1"/>
    </source>
</evidence>
<dbReference type="SUPFAM" id="SSF89447">
    <property type="entry name" value="AbrB/MazE/MraZ-like"/>
    <property type="match status" value="1"/>
</dbReference>
<dbReference type="Pfam" id="PF04014">
    <property type="entry name" value="MazE_antitoxin"/>
    <property type="match status" value="1"/>
</dbReference>
<sequence>MLSHVRVTAKYQITLPSELRHSLNIDIGDRLIFRKNAHGDIVVESMKQASANDLLGALRRTDETTSD</sequence>
<dbReference type="InterPro" id="IPR007159">
    <property type="entry name" value="SpoVT-AbrB_dom"/>
</dbReference>
<accession>A0ABW4JGB9</accession>
<comment type="caution">
    <text evidence="2">The sequence shown here is derived from an EMBL/GenBank/DDBJ whole genome shotgun (WGS) entry which is preliminary data.</text>
</comment>
<feature type="domain" description="SpoVT-AbrB" evidence="1">
    <location>
        <begin position="5"/>
        <end position="51"/>
    </location>
</feature>